<proteinExistence type="predicted"/>
<feature type="domain" description="Elp3/MiaA/NifB-like radical SAM core" evidence="7">
    <location>
        <begin position="24"/>
        <end position="251"/>
    </location>
</feature>
<evidence type="ECO:0000256" key="4">
    <source>
        <dbReference type="ARBA" id="ARBA00022723"/>
    </source>
</evidence>
<dbReference type="AlphaFoldDB" id="A0AAE4SA45"/>
<dbReference type="SMART" id="SM00729">
    <property type="entry name" value="Elp3"/>
    <property type="match status" value="1"/>
</dbReference>
<dbReference type="PANTHER" id="PTHR11135">
    <property type="entry name" value="HISTONE ACETYLTRANSFERASE-RELATED"/>
    <property type="match status" value="1"/>
</dbReference>
<keyword evidence="5" id="KW-0408">Iron</keyword>
<dbReference type="GO" id="GO:0046872">
    <property type="term" value="F:metal ion binding"/>
    <property type="evidence" value="ECO:0007669"/>
    <property type="project" value="UniProtKB-KW"/>
</dbReference>
<evidence type="ECO:0000256" key="1">
    <source>
        <dbReference type="ARBA" id="ARBA00001966"/>
    </source>
</evidence>
<dbReference type="GO" id="GO:0003824">
    <property type="term" value="F:catalytic activity"/>
    <property type="evidence" value="ECO:0007669"/>
    <property type="project" value="InterPro"/>
</dbReference>
<dbReference type="InterPro" id="IPR058240">
    <property type="entry name" value="rSAM_sf"/>
</dbReference>
<evidence type="ECO:0000313" key="9">
    <source>
        <dbReference type="Proteomes" id="UP001273136"/>
    </source>
</evidence>
<accession>A0AAE4SA45</accession>
<sequence length="325" mass="36014">MLASVKPLASWKGQDRYFGEVLPSLTGIFLSGGCSWNRCRMCGYKNDRNSCASRDELITHMNAQIAWISENFSAGEYGLGKIFTSGSVFDPNEVPLEVLDSFGNLFAGKPVIAESRAEYVTEEALSRFLKTLDQGQAHPLTVAIGLETTNDAIREKSIDKGFSFADFIRAADVCHEAGVGVKAYLMMKPLFLTENEALLDMQTSIAEAAPYADMISMNLCTVQGRTEVEQYWQRGSFRPPYLWSAVKVLLEANVPVACDPVGGGFRRGPHNCGTCDKEIVAAINAYSLSADKSELQKVWDEGCSCREEWEYVLENEFSWNMPLTQ</sequence>
<evidence type="ECO:0000256" key="3">
    <source>
        <dbReference type="ARBA" id="ARBA00022691"/>
    </source>
</evidence>
<dbReference type="GO" id="GO:0005737">
    <property type="term" value="C:cytoplasm"/>
    <property type="evidence" value="ECO:0007669"/>
    <property type="project" value="TreeGrafter"/>
</dbReference>
<dbReference type="PROSITE" id="PS51257">
    <property type="entry name" value="PROKAR_LIPOPROTEIN"/>
    <property type="match status" value="1"/>
</dbReference>
<protein>
    <recommendedName>
        <fullName evidence="7">Elp3/MiaA/NifB-like radical SAM core domain-containing protein</fullName>
    </recommendedName>
</protein>
<name>A0AAE4SA45_9EURY</name>
<dbReference type="GO" id="GO:0002926">
    <property type="term" value="P:tRNA wobble base 5-methoxycarbonylmethyl-2-thiouridinylation"/>
    <property type="evidence" value="ECO:0007669"/>
    <property type="project" value="TreeGrafter"/>
</dbReference>
<dbReference type="Proteomes" id="UP001273136">
    <property type="component" value="Unassembled WGS sequence"/>
</dbReference>
<evidence type="ECO:0000256" key="2">
    <source>
        <dbReference type="ARBA" id="ARBA00022485"/>
    </source>
</evidence>
<dbReference type="SFLD" id="SFLDS00029">
    <property type="entry name" value="Radical_SAM"/>
    <property type="match status" value="1"/>
</dbReference>
<dbReference type="InterPro" id="IPR007197">
    <property type="entry name" value="rSAM"/>
</dbReference>
<gene>
    <name evidence="8" type="ORF">McpAg1_04240</name>
</gene>
<reference evidence="8" key="1">
    <citation type="submission" date="2023-06" db="EMBL/GenBank/DDBJ databases">
        <title>Genome sequence of Methancorpusculaceae sp. Ag1.</title>
        <authorList>
            <person name="Protasov E."/>
            <person name="Platt K."/>
            <person name="Poehlein A."/>
            <person name="Daniel R."/>
            <person name="Brune A."/>
        </authorList>
    </citation>
    <scope>NUCLEOTIDE SEQUENCE</scope>
    <source>
        <strain evidence="8">Ag1</strain>
    </source>
</reference>
<comment type="caution">
    <text evidence="8">The sequence shown here is derived from an EMBL/GenBank/DDBJ whole genome shotgun (WGS) entry which is preliminary data.</text>
</comment>
<dbReference type="InterPro" id="IPR039661">
    <property type="entry name" value="ELP3"/>
</dbReference>
<comment type="cofactor">
    <cofactor evidence="1">
        <name>[4Fe-4S] cluster</name>
        <dbReference type="ChEBI" id="CHEBI:49883"/>
    </cofactor>
</comment>
<dbReference type="InterPro" id="IPR006638">
    <property type="entry name" value="Elp3/MiaA/NifB-like_rSAM"/>
</dbReference>
<evidence type="ECO:0000256" key="6">
    <source>
        <dbReference type="ARBA" id="ARBA00023014"/>
    </source>
</evidence>
<keyword evidence="9" id="KW-1185">Reference proteome</keyword>
<dbReference type="InterPro" id="IPR005909">
    <property type="entry name" value="RaSEA"/>
</dbReference>
<dbReference type="CDD" id="cd01335">
    <property type="entry name" value="Radical_SAM"/>
    <property type="match status" value="1"/>
</dbReference>
<dbReference type="SUPFAM" id="SSF102114">
    <property type="entry name" value="Radical SAM enzymes"/>
    <property type="match status" value="1"/>
</dbReference>
<keyword evidence="4" id="KW-0479">Metal-binding</keyword>
<keyword evidence="6" id="KW-0411">Iron-sulfur</keyword>
<evidence type="ECO:0000259" key="7">
    <source>
        <dbReference type="SMART" id="SM00729"/>
    </source>
</evidence>
<dbReference type="RefSeq" id="WP_338093635.1">
    <property type="nucleotide sequence ID" value="NZ_JAWDKA010000002.1"/>
</dbReference>
<dbReference type="NCBIfam" id="TIGR01210">
    <property type="entry name" value="archaeosine biosynthesis radical SAM protein RaSEA"/>
    <property type="match status" value="1"/>
</dbReference>
<organism evidence="8 9">
    <name type="scientific">Methanorbis furvi</name>
    <dbReference type="NCBI Taxonomy" id="3028299"/>
    <lineage>
        <taxon>Archaea</taxon>
        <taxon>Methanobacteriati</taxon>
        <taxon>Methanobacteriota</taxon>
        <taxon>Stenosarchaea group</taxon>
        <taxon>Methanomicrobia</taxon>
        <taxon>Methanomicrobiales</taxon>
        <taxon>Methanocorpusculaceae</taxon>
        <taxon>Methanorbis</taxon>
    </lineage>
</organism>
<evidence type="ECO:0000256" key="5">
    <source>
        <dbReference type="ARBA" id="ARBA00023004"/>
    </source>
</evidence>
<dbReference type="GO" id="GO:0051539">
    <property type="term" value="F:4 iron, 4 sulfur cluster binding"/>
    <property type="evidence" value="ECO:0007669"/>
    <property type="project" value="UniProtKB-KW"/>
</dbReference>
<keyword evidence="2" id="KW-0004">4Fe-4S</keyword>
<dbReference type="PANTHER" id="PTHR11135:SF0">
    <property type="entry name" value="ELONGATOR COMPLEX PROTEIN 3"/>
    <property type="match status" value="1"/>
</dbReference>
<dbReference type="EMBL" id="JAWDKA010000002">
    <property type="protein sequence ID" value="MDV0441243.1"/>
    <property type="molecule type" value="Genomic_DNA"/>
</dbReference>
<keyword evidence="3" id="KW-0949">S-adenosyl-L-methionine</keyword>
<dbReference type="PIRSF" id="PIRSF004954">
    <property type="entry name" value="Radical_SAM"/>
    <property type="match status" value="1"/>
</dbReference>
<evidence type="ECO:0000313" key="8">
    <source>
        <dbReference type="EMBL" id="MDV0441243.1"/>
    </source>
</evidence>